<dbReference type="OrthoDB" id="3254024at2"/>
<dbReference type="InterPro" id="IPR046268">
    <property type="entry name" value="DUF6301"/>
</dbReference>
<dbReference type="Pfam" id="PF19818">
    <property type="entry name" value="DUF6301"/>
    <property type="match status" value="1"/>
</dbReference>
<gene>
    <name evidence="1" type="ORF">EII10_03315</name>
</gene>
<protein>
    <submittedName>
        <fullName evidence="1">Uncharacterized protein</fullName>
    </submittedName>
</protein>
<keyword evidence="2" id="KW-1185">Reference proteome</keyword>
<dbReference type="EMBL" id="RQZC01000003">
    <property type="protein sequence ID" value="RRD30116.1"/>
    <property type="molecule type" value="Genomic_DNA"/>
</dbReference>
<accession>A0A3P1V8Y9</accession>
<reference evidence="1 2" key="1">
    <citation type="submission" date="2018-11" db="EMBL/GenBank/DDBJ databases">
        <title>Genomes From Bacteria Associated with the Canine Oral Cavity: a Test Case for Automated Genome-Based Taxonomic Assignment.</title>
        <authorList>
            <person name="Coil D.A."/>
            <person name="Jospin G."/>
            <person name="Darling A.E."/>
            <person name="Wallis C."/>
            <person name="Davis I.J."/>
            <person name="Harris S."/>
            <person name="Eisen J.A."/>
            <person name="Holcombe L.J."/>
            <person name="O'Flynn C."/>
        </authorList>
    </citation>
    <scope>NUCLEOTIDE SEQUENCE [LARGE SCALE GENOMIC DNA]</scope>
    <source>
        <strain evidence="1 2">OH5050</strain>
    </source>
</reference>
<dbReference type="Proteomes" id="UP000271272">
    <property type="component" value="Unassembled WGS sequence"/>
</dbReference>
<evidence type="ECO:0000313" key="2">
    <source>
        <dbReference type="Proteomes" id="UP000271272"/>
    </source>
</evidence>
<dbReference type="RefSeq" id="WP_124933095.1">
    <property type="nucleotide sequence ID" value="NZ_RQZC01000003.1"/>
</dbReference>
<sequence length="163" mass="18814">MTNYHTLPVDEAMAWIRAWTDHAWPITLQQAFAIRDRLEWVPSPHEPRFFTTKLSLNRRENGRISRSNEFGITGVNFSLSSTPSSEEIEQKKIAHAAYSHYINALQSLWGPGTTYGKSHFRWVLSNKVSISIILTGTRIGVKIESPWLTQVTEEYDRAMEDYE</sequence>
<dbReference type="AlphaFoldDB" id="A0A3P1V8Y9"/>
<proteinExistence type="predicted"/>
<evidence type="ECO:0000313" key="1">
    <source>
        <dbReference type="EMBL" id="RRD30116.1"/>
    </source>
</evidence>
<comment type="caution">
    <text evidence="1">The sequence shown here is derived from an EMBL/GenBank/DDBJ whole genome shotgun (WGS) entry which is preliminary data.</text>
</comment>
<name>A0A3P1V8Y9_9ACTO</name>
<organism evidence="1 2">
    <name type="scientific">Actinomyces bowdenii</name>
    <dbReference type="NCBI Taxonomy" id="131109"/>
    <lineage>
        <taxon>Bacteria</taxon>
        <taxon>Bacillati</taxon>
        <taxon>Actinomycetota</taxon>
        <taxon>Actinomycetes</taxon>
        <taxon>Actinomycetales</taxon>
        <taxon>Actinomycetaceae</taxon>
        <taxon>Actinomyces</taxon>
    </lineage>
</organism>